<reference evidence="4 5" key="3">
    <citation type="submission" date="2022-01" db="EMBL/GenBank/DDBJ databases">
        <authorList>
            <person name="Zhou L.Y."/>
        </authorList>
    </citation>
    <scope>NUCLEOTIDE SEQUENCE [LARGE SCALE GENOMIC DNA]</scope>
    <source>
        <strain evidence="4 5">TLK-CK17</strain>
    </source>
</reference>
<accession>A0ABS9HPS0</accession>
<keyword evidence="2" id="KW-0732">Signal</keyword>
<dbReference type="Gene3D" id="2.60.40.10">
    <property type="entry name" value="Immunoglobulins"/>
    <property type="match status" value="1"/>
</dbReference>
<keyword evidence="5" id="KW-1185">Reference proteome</keyword>
<sequence length="893" mass="90914">MIKSNLSKRALCVLLAPLGLAAVGSAHAATTYYVRTDGGNATQCNGRSNTAYPGSGSNQSCAWKHPYYALPSSGTARIAGGDTLMIGPGEYKIGYGAEGMAGGCASGDRSACSLGKVPSGPSASQKTRILGDSKSPPKLWGAERTWSVISLDGSSNVELGHLEITDKDQCVSAHSVASAACNRSSAPYGNWASIGISASNSGNVHIHDVNIHGLALQGINAGGLSNWTLERVKINRNGWAGWDGNVGSASSNSGSIVFRDGEIAWNGCGENPSTGAPVNCWGQKAGGYGDGLGTLQTGGQWLFEDMFVHHNTSDGLDMLYMDGADGSSVTMRRVYAVDNAGNQLKVRGNSTIENSVVVGNCAYFAGKYYMQAGDMCRASGNAISVTLSPNDKVFIRHNTITGEGDGLIMTTDGDASATTTIQNNVLVGANDYLATVAGSPQLAVAHIVYNSSARSVYAGNLVWNVKNNQCPSGSICGQNPKLTNLSLDDFDATPLASSPAVDAVAVLSGVTTDFYEAPRPAGSKSDIGAVEVQAGGTTPSPTPTCSRARPVLSLTGPTDAVAVGLTVNYSLKITNKDSAGCSNTSFSLARSVPSGWTGTLSAGSVALAPGASSTVTLGVTAGNGTVAGAYNIGAGASSAVGSSHTANASAVFNVKEVNTSGGQVTQAVGTDKSAYIGGETVYMSALVKQDGTAVAGTTVRFTATKPNGIEIVMSATTDAQGYARASFVSGTGPSSIGNYGLSAVATVDGKSVTSTTGFSVNDAGAGQSDPVEPAPVEPDPTEPPVVVVPPEGGELAQEIETNKGLYGLGDNVHISGRVLDGSDSVAGARVDIRVYRPNGSIQKLYATTDGDGHFEAVHSIGYNKKEAGDYAVKSTATVNGNTVTATAVFKVIR</sequence>
<dbReference type="Pfam" id="PF10633">
    <property type="entry name" value="NPCBM_assoc"/>
    <property type="match status" value="1"/>
</dbReference>
<dbReference type="Proteomes" id="UP001430796">
    <property type="component" value="Unassembled WGS sequence"/>
</dbReference>
<dbReference type="NCBIfam" id="NF041518">
    <property type="entry name" value="choice_anch_Q"/>
    <property type="match status" value="1"/>
</dbReference>
<feature type="region of interest" description="Disordered" evidence="1">
    <location>
        <begin position="758"/>
        <end position="781"/>
    </location>
</feature>
<evidence type="ECO:0000259" key="3">
    <source>
        <dbReference type="Pfam" id="PF10633"/>
    </source>
</evidence>
<evidence type="ECO:0000256" key="2">
    <source>
        <dbReference type="SAM" id="SignalP"/>
    </source>
</evidence>
<feature type="compositionally biased region" description="Pro residues" evidence="1">
    <location>
        <begin position="772"/>
        <end position="781"/>
    </location>
</feature>
<proteinExistence type="predicted"/>
<dbReference type="EMBL" id="JAKJPO010000001">
    <property type="protein sequence ID" value="MCF7220944.1"/>
    <property type="molecule type" value="Genomic_DNA"/>
</dbReference>
<gene>
    <name evidence="4" type="ORF">L3V18_03955</name>
</gene>
<feature type="chain" id="PRO_5046545597" evidence="2">
    <location>
        <begin position="29"/>
        <end position="893"/>
    </location>
</feature>
<organism evidence="4 5">
    <name type="scientific">Marilutibacter chinensis</name>
    <dbReference type="NCBI Taxonomy" id="2912247"/>
    <lineage>
        <taxon>Bacteria</taxon>
        <taxon>Pseudomonadati</taxon>
        <taxon>Pseudomonadota</taxon>
        <taxon>Gammaproteobacteria</taxon>
        <taxon>Lysobacterales</taxon>
        <taxon>Lysobacteraceae</taxon>
        <taxon>Marilutibacter</taxon>
    </lineage>
</organism>
<protein>
    <submittedName>
        <fullName evidence="4">NEW3 domain-containing protein</fullName>
    </submittedName>
</protein>
<dbReference type="InterPro" id="IPR059226">
    <property type="entry name" value="Choice_anch_Q_dom"/>
</dbReference>
<feature type="region of interest" description="Disordered" evidence="1">
    <location>
        <begin position="115"/>
        <end position="135"/>
    </location>
</feature>
<dbReference type="RefSeq" id="WP_237053291.1">
    <property type="nucleotide sequence ID" value="NZ_JAKJPO010000001.1"/>
</dbReference>
<dbReference type="Gene3D" id="2.160.20.10">
    <property type="entry name" value="Single-stranded right-handed beta-helix, Pectin lyase-like"/>
    <property type="match status" value="2"/>
</dbReference>
<dbReference type="InterPro" id="IPR011050">
    <property type="entry name" value="Pectin_lyase_fold/virulence"/>
</dbReference>
<evidence type="ECO:0000256" key="1">
    <source>
        <dbReference type="SAM" id="MobiDB-lite"/>
    </source>
</evidence>
<feature type="signal peptide" evidence="2">
    <location>
        <begin position="1"/>
        <end position="28"/>
    </location>
</feature>
<name>A0ABS9HPS0_9GAMM</name>
<dbReference type="InterPro" id="IPR013783">
    <property type="entry name" value="Ig-like_fold"/>
</dbReference>
<evidence type="ECO:0000313" key="5">
    <source>
        <dbReference type="Proteomes" id="UP001430796"/>
    </source>
</evidence>
<dbReference type="InterPro" id="IPR018905">
    <property type="entry name" value="A-galactase_NEW3"/>
</dbReference>
<reference evidence="4 5" key="1">
    <citation type="submission" date="2022-01" db="EMBL/GenBank/DDBJ databases">
        <title>Lysobacter chinensis sp. nov., a bacterium isolated from cow dung compost.</title>
        <authorList>
            <person name="Liu Y."/>
        </authorList>
    </citation>
    <scope>NUCLEOTIDE SEQUENCE [LARGE SCALE GENOMIC DNA]</scope>
    <source>
        <strain evidence="4 5">TLK-CK17</strain>
    </source>
</reference>
<comment type="caution">
    <text evidence="4">The sequence shown here is derived from an EMBL/GenBank/DDBJ whole genome shotgun (WGS) entry which is preliminary data.</text>
</comment>
<reference evidence="5" key="2">
    <citation type="submission" date="2022-01" db="EMBL/GenBank/DDBJ databases">
        <title>Lysobacter chinensis sp. nov., a bacterium isolated from cow dung compost.</title>
        <authorList>
            <person name="Zhou L.Y."/>
        </authorList>
    </citation>
    <scope>NUCLEOTIDE SEQUENCE [LARGE SCALE GENOMIC DNA]</scope>
    <source>
        <strain evidence="5">TLK-CK17</strain>
    </source>
</reference>
<dbReference type="SUPFAM" id="SSF51126">
    <property type="entry name" value="Pectin lyase-like"/>
    <property type="match status" value="1"/>
</dbReference>
<feature type="domain" description="Alpha-galactosidase NEW3" evidence="3">
    <location>
        <begin position="564"/>
        <end position="637"/>
    </location>
</feature>
<dbReference type="InterPro" id="IPR012334">
    <property type="entry name" value="Pectin_lyas_fold"/>
</dbReference>
<evidence type="ECO:0000313" key="4">
    <source>
        <dbReference type="EMBL" id="MCF7220944.1"/>
    </source>
</evidence>